<keyword evidence="3" id="KW-0813">Transport</keyword>
<feature type="transmembrane region" description="Helical" evidence="7">
    <location>
        <begin position="343"/>
        <end position="363"/>
    </location>
</feature>
<comment type="subcellular location">
    <subcellularLocation>
        <location evidence="1">Membrane</location>
        <topology evidence="1">Multi-pass membrane protein</topology>
    </subcellularLocation>
</comment>
<dbReference type="EMBL" id="CP022132">
    <property type="protein sequence ID" value="ASG67843.1"/>
    <property type="molecule type" value="Genomic_DNA"/>
</dbReference>
<feature type="domain" description="Major facilitator superfamily (MFS) profile" evidence="8">
    <location>
        <begin position="49"/>
        <end position="485"/>
    </location>
</feature>
<evidence type="ECO:0000313" key="9">
    <source>
        <dbReference type="EMBL" id="ASG67843.1"/>
    </source>
</evidence>
<protein>
    <submittedName>
        <fullName evidence="9">MFS transporter</fullName>
    </submittedName>
</protein>
<dbReference type="InterPro" id="IPR036259">
    <property type="entry name" value="MFS_trans_sf"/>
</dbReference>
<evidence type="ECO:0000256" key="1">
    <source>
        <dbReference type="ARBA" id="ARBA00004141"/>
    </source>
</evidence>
<reference evidence="9 10" key="1">
    <citation type="submission" date="2017-06" db="EMBL/GenBank/DDBJ databases">
        <title>Complete genome of Francisella halioticida.</title>
        <authorList>
            <person name="Sjodin A."/>
        </authorList>
    </citation>
    <scope>NUCLEOTIDE SEQUENCE [LARGE SCALE GENOMIC DNA]</scope>
    <source>
        <strain evidence="9 10">DSM 23729</strain>
    </source>
</reference>
<dbReference type="InterPro" id="IPR020846">
    <property type="entry name" value="MFS_dom"/>
</dbReference>
<evidence type="ECO:0000256" key="3">
    <source>
        <dbReference type="ARBA" id="ARBA00022448"/>
    </source>
</evidence>
<dbReference type="Pfam" id="PF00083">
    <property type="entry name" value="Sugar_tr"/>
    <property type="match status" value="1"/>
</dbReference>
<feature type="transmembrane region" description="Helical" evidence="7">
    <location>
        <begin position="302"/>
        <end position="323"/>
    </location>
</feature>
<feature type="transmembrane region" description="Helical" evidence="7">
    <location>
        <begin position="47"/>
        <end position="74"/>
    </location>
</feature>
<dbReference type="Gene3D" id="1.20.1250.20">
    <property type="entry name" value="MFS general substrate transporter like domains"/>
    <property type="match status" value="2"/>
</dbReference>
<keyword evidence="4 7" id="KW-0812">Transmembrane</keyword>
<keyword evidence="6 7" id="KW-0472">Membrane</keyword>
<gene>
    <name evidence="9" type="ORF">CDV26_05080</name>
</gene>
<feature type="transmembrane region" description="Helical" evidence="7">
    <location>
        <begin position="393"/>
        <end position="410"/>
    </location>
</feature>
<feature type="transmembrane region" description="Helical" evidence="7">
    <location>
        <begin position="456"/>
        <end position="476"/>
    </location>
</feature>
<evidence type="ECO:0000256" key="5">
    <source>
        <dbReference type="ARBA" id="ARBA00022989"/>
    </source>
</evidence>
<evidence type="ECO:0000256" key="2">
    <source>
        <dbReference type="ARBA" id="ARBA00010992"/>
    </source>
</evidence>
<dbReference type="PANTHER" id="PTHR23511">
    <property type="entry name" value="SYNAPTIC VESICLE GLYCOPROTEIN 2"/>
    <property type="match status" value="1"/>
</dbReference>
<feature type="transmembrane region" description="Helical" evidence="7">
    <location>
        <begin position="370"/>
        <end position="387"/>
    </location>
</feature>
<feature type="transmembrane region" description="Helical" evidence="7">
    <location>
        <begin position="207"/>
        <end position="226"/>
    </location>
</feature>
<dbReference type="InterPro" id="IPR005828">
    <property type="entry name" value="MFS_sugar_transport-like"/>
</dbReference>
<sequence length="492" mass="53827">MNKEESPEEASFTSRIKKKSVQQYLDEEPVWPDGTKVKLIPLSSMQWFIWLLATAGKFFEGMIVFMTGIALHLIAYDFQLSNIEKGLIGSATLVGILIGASLLGSLADKYGRKNMFIVEMIIFMICIIGICLSSSFIVLFIMLLIAGIALGCDYPTAHLMISETIPSRNRGKLVLGAFAFQAVGALCGTLIGWLVLVESPSVNAWKIMYSIAIIPAIFVVVGRFFIPKSPHFLVTKGEYKKAERALGFLLNRRPKYPKVIRIKKKDPDAITEIERGSSYKSLFTKYRKQTIFASLPWFIQDLGTYGIGVFLPLILTITIGSKVDVKSVNDVISNEILAAKGSAFIDIFFFLGIVFAIFLSDYLGRVKLQIFGFIGCAVGLATAMAGHMTGDNIILIFLGFIIFQFMTNIGPNAQTYVIAGEVFPTHARGKGAGFAASFAKIGAIVAVFLFPILISAIGVDMLLIILVITSILGAIVTKKFGIETKGVDLETI</sequence>
<dbReference type="SUPFAM" id="SSF103473">
    <property type="entry name" value="MFS general substrate transporter"/>
    <property type="match status" value="1"/>
</dbReference>
<organism evidence="9 10">
    <name type="scientific">Francisella halioticida</name>
    <dbReference type="NCBI Taxonomy" id="549298"/>
    <lineage>
        <taxon>Bacteria</taxon>
        <taxon>Pseudomonadati</taxon>
        <taxon>Pseudomonadota</taxon>
        <taxon>Gammaproteobacteria</taxon>
        <taxon>Thiotrichales</taxon>
        <taxon>Francisellaceae</taxon>
        <taxon>Francisella</taxon>
    </lineage>
</organism>
<evidence type="ECO:0000256" key="7">
    <source>
        <dbReference type="SAM" id="Phobius"/>
    </source>
</evidence>
<keyword evidence="10" id="KW-1185">Reference proteome</keyword>
<name>A0ABM6LYT2_9GAMM</name>
<feature type="transmembrane region" description="Helical" evidence="7">
    <location>
        <begin position="173"/>
        <end position="195"/>
    </location>
</feature>
<feature type="transmembrane region" description="Helical" evidence="7">
    <location>
        <begin position="86"/>
        <end position="106"/>
    </location>
</feature>
<dbReference type="CDD" id="cd17316">
    <property type="entry name" value="MFS_SV2_like"/>
    <property type="match status" value="1"/>
</dbReference>
<feature type="transmembrane region" description="Helical" evidence="7">
    <location>
        <begin position="431"/>
        <end position="450"/>
    </location>
</feature>
<dbReference type="RefSeq" id="WP_088772362.1">
    <property type="nucleotide sequence ID" value="NZ_CP022132.1"/>
</dbReference>
<keyword evidence="5 7" id="KW-1133">Transmembrane helix</keyword>
<dbReference type="PANTHER" id="PTHR23511:SF34">
    <property type="entry name" value="SYNAPTIC VESICLE GLYCOPROTEIN 2"/>
    <property type="match status" value="1"/>
</dbReference>
<dbReference type="Proteomes" id="UP000249910">
    <property type="component" value="Chromosome"/>
</dbReference>
<evidence type="ECO:0000256" key="4">
    <source>
        <dbReference type="ARBA" id="ARBA00022692"/>
    </source>
</evidence>
<evidence type="ECO:0000256" key="6">
    <source>
        <dbReference type="ARBA" id="ARBA00023136"/>
    </source>
</evidence>
<dbReference type="PROSITE" id="PS50850">
    <property type="entry name" value="MFS"/>
    <property type="match status" value="1"/>
</dbReference>
<comment type="similarity">
    <text evidence="2">Belongs to the major facilitator superfamily. Sugar transporter (TC 2.A.1.1) family.</text>
</comment>
<evidence type="ECO:0000313" key="10">
    <source>
        <dbReference type="Proteomes" id="UP000249910"/>
    </source>
</evidence>
<feature type="transmembrane region" description="Helical" evidence="7">
    <location>
        <begin position="121"/>
        <end position="152"/>
    </location>
</feature>
<evidence type="ECO:0000259" key="8">
    <source>
        <dbReference type="PROSITE" id="PS50850"/>
    </source>
</evidence>
<accession>A0ABM6LYT2</accession>
<proteinExistence type="inferred from homology"/>